<dbReference type="EC" id="2.1.1.297" evidence="4"/>
<dbReference type="NCBIfam" id="TIGR00536">
    <property type="entry name" value="hemK_fam"/>
    <property type="match status" value="1"/>
</dbReference>
<dbReference type="PANTHER" id="PTHR47441">
    <property type="match status" value="1"/>
</dbReference>
<dbReference type="EMBL" id="DSPX01000201">
    <property type="protein sequence ID" value="HGG02875.1"/>
    <property type="molecule type" value="Genomic_DNA"/>
</dbReference>
<dbReference type="Gene3D" id="3.40.50.150">
    <property type="entry name" value="Vaccinia Virus protein VP39"/>
    <property type="match status" value="1"/>
</dbReference>
<dbReference type="AlphaFoldDB" id="A0A7C3VVG3"/>
<evidence type="ECO:0000256" key="1">
    <source>
        <dbReference type="ARBA" id="ARBA00022603"/>
    </source>
</evidence>
<feature type="binding site" evidence="4">
    <location>
        <begin position="195"/>
        <end position="198"/>
    </location>
    <ligand>
        <name>substrate</name>
    </ligand>
</feature>
<feature type="domain" description="Methyltransferase" evidence="5">
    <location>
        <begin position="124"/>
        <end position="183"/>
    </location>
</feature>
<dbReference type="NCBIfam" id="TIGR03534">
    <property type="entry name" value="RF_mod_PrmC"/>
    <property type="match status" value="1"/>
</dbReference>
<dbReference type="InterPro" id="IPR029063">
    <property type="entry name" value="SAM-dependent_MTases_sf"/>
</dbReference>
<dbReference type="InterPro" id="IPR052663">
    <property type="entry name" value="RF_glutamine_MTase_cyano"/>
</dbReference>
<gene>
    <name evidence="4 6" type="primary">prmC</name>
    <name evidence="6" type="ORF">ENR15_20095</name>
</gene>
<comment type="catalytic activity">
    <reaction evidence="4">
        <text>L-glutaminyl-[peptide chain release factor] + S-adenosyl-L-methionine = N(5)-methyl-L-glutaminyl-[peptide chain release factor] + S-adenosyl-L-homocysteine + H(+)</text>
        <dbReference type="Rhea" id="RHEA:42896"/>
        <dbReference type="Rhea" id="RHEA-COMP:10271"/>
        <dbReference type="Rhea" id="RHEA-COMP:10272"/>
        <dbReference type="ChEBI" id="CHEBI:15378"/>
        <dbReference type="ChEBI" id="CHEBI:30011"/>
        <dbReference type="ChEBI" id="CHEBI:57856"/>
        <dbReference type="ChEBI" id="CHEBI:59789"/>
        <dbReference type="ChEBI" id="CHEBI:61891"/>
        <dbReference type="EC" id="2.1.1.297"/>
    </reaction>
</comment>
<dbReference type="InterPro" id="IPR025714">
    <property type="entry name" value="Methyltranfer_dom"/>
</dbReference>
<dbReference type="CDD" id="cd02440">
    <property type="entry name" value="AdoMet_MTases"/>
    <property type="match status" value="1"/>
</dbReference>
<keyword evidence="3 4" id="KW-0949">S-adenosyl-L-methionine</keyword>
<protein>
    <recommendedName>
        <fullName evidence="4">Release factor glutamine methyltransferase</fullName>
        <shortName evidence="4">RF MTase</shortName>
        <ecNumber evidence="4">2.1.1.297</ecNumber>
    </recommendedName>
    <alternativeName>
        <fullName evidence="4">N5-glutamine methyltransferase PrmC</fullName>
    </alternativeName>
    <alternativeName>
        <fullName evidence="4">Protein-(glutamine-N5) MTase PrmC</fullName>
    </alternativeName>
    <alternativeName>
        <fullName evidence="4">Protein-glutamine N-methyltransferase PrmC</fullName>
    </alternativeName>
</protein>
<accession>A0A7C3VVG3</accession>
<dbReference type="InterPro" id="IPR004556">
    <property type="entry name" value="HemK-like"/>
</dbReference>
<reference evidence="6" key="1">
    <citation type="journal article" date="2020" name="mSystems">
        <title>Genome- and Community-Level Interaction Insights into Carbon Utilization and Element Cycling Functions of Hydrothermarchaeota in Hydrothermal Sediment.</title>
        <authorList>
            <person name="Zhou Z."/>
            <person name="Liu Y."/>
            <person name="Xu W."/>
            <person name="Pan J."/>
            <person name="Luo Z.H."/>
            <person name="Li M."/>
        </authorList>
    </citation>
    <scope>NUCLEOTIDE SEQUENCE [LARGE SCALE GENOMIC DNA]</scope>
    <source>
        <strain evidence="6">SpSt-374</strain>
    </source>
</reference>
<sequence>MPVVSGRELWQWRQDAIAAASLAGVPTEEVDWLLMAVAGLDKLALRLNSYQERSHISILLPLAQLSRQWEQRLQDHFPVQYVAGMVGWRQFSLAVNPSVLIPRPETEYLIDLAVGANQEGNWADLGTGSGAIAIGLAAALPSATIHAVDCSPEALATAQANAHRLGFAHRIHFYLGSWCEPLSSLQGQLSGIAANPPYIPSAMVPQLQPEVAKHEPHLALDGGVDGLDCIRQIVRVAPAYLKPGGVLLLEMMAGQASSVTELLHCQGSYRQISIHSDLAGIERFACAIVC</sequence>
<organism evidence="6">
    <name type="scientific">Planktothricoides sp. SpSt-374</name>
    <dbReference type="NCBI Taxonomy" id="2282167"/>
    <lineage>
        <taxon>Bacteria</taxon>
        <taxon>Bacillati</taxon>
        <taxon>Cyanobacteriota</taxon>
        <taxon>Cyanophyceae</taxon>
        <taxon>Oscillatoriophycideae</taxon>
        <taxon>Oscillatoriales</taxon>
        <taxon>Oscillatoriaceae</taxon>
        <taxon>Planktothricoides</taxon>
    </lineage>
</organism>
<evidence type="ECO:0000256" key="4">
    <source>
        <dbReference type="HAMAP-Rule" id="MF_02126"/>
    </source>
</evidence>
<name>A0A7C3VVG3_9CYAN</name>
<dbReference type="HAMAP" id="MF_02126">
    <property type="entry name" value="RF_methyltr_PrmC"/>
    <property type="match status" value="1"/>
</dbReference>
<comment type="function">
    <text evidence="4">Methylates the class 1 translation termination release factors RF1/PrfA and RF2/PrfB on the glutamine residue of the universally conserved GGQ motif.</text>
</comment>
<keyword evidence="1 4" id="KW-0489">Methyltransferase</keyword>
<dbReference type="InterPro" id="IPR019874">
    <property type="entry name" value="RF_methyltr_PrmC"/>
</dbReference>
<evidence type="ECO:0000256" key="2">
    <source>
        <dbReference type="ARBA" id="ARBA00022679"/>
    </source>
</evidence>
<evidence type="ECO:0000259" key="5">
    <source>
        <dbReference type="Pfam" id="PF13847"/>
    </source>
</evidence>
<comment type="similarity">
    <text evidence="4">Belongs to the protein N5-glutamine methyltransferase family. PrmC subfamily.</text>
</comment>
<evidence type="ECO:0000256" key="3">
    <source>
        <dbReference type="ARBA" id="ARBA00022691"/>
    </source>
</evidence>
<keyword evidence="2 4" id="KW-0808">Transferase</keyword>
<dbReference type="GO" id="GO:0032259">
    <property type="term" value="P:methylation"/>
    <property type="evidence" value="ECO:0007669"/>
    <property type="project" value="UniProtKB-KW"/>
</dbReference>
<feature type="binding site" evidence="4">
    <location>
        <position position="178"/>
    </location>
    <ligand>
        <name>S-adenosyl-L-methionine</name>
        <dbReference type="ChEBI" id="CHEBI:59789"/>
    </ligand>
</feature>
<dbReference type="GO" id="GO:0102559">
    <property type="term" value="F:peptide chain release factor N(5)-glutamine methyltransferase activity"/>
    <property type="evidence" value="ECO:0007669"/>
    <property type="project" value="UniProtKB-EC"/>
</dbReference>
<dbReference type="Pfam" id="PF13847">
    <property type="entry name" value="Methyltransf_31"/>
    <property type="match status" value="1"/>
</dbReference>
<feature type="binding site" evidence="4">
    <location>
        <position position="149"/>
    </location>
    <ligand>
        <name>S-adenosyl-L-methionine</name>
        <dbReference type="ChEBI" id="CHEBI:59789"/>
    </ligand>
</feature>
<evidence type="ECO:0000313" key="6">
    <source>
        <dbReference type="EMBL" id="HGG02875.1"/>
    </source>
</evidence>
<dbReference type="SUPFAM" id="SSF53335">
    <property type="entry name" value="S-adenosyl-L-methionine-dependent methyltransferases"/>
    <property type="match status" value="1"/>
</dbReference>
<proteinExistence type="inferred from homology"/>
<dbReference type="PANTHER" id="PTHR47441:SF3">
    <property type="entry name" value="RELEASE FACTOR GLUTAMINE METHYLTRANSFERASE"/>
    <property type="match status" value="1"/>
</dbReference>
<feature type="binding site" evidence="4">
    <location>
        <begin position="126"/>
        <end position="130"/>
    </location>
    <ligand>
        <name>S-adenosyl-L-methionine</name>
        <dbReference type="ChEBI" id="CHEBI:59789"/>
    </ligand>
</feature>
<feature type="binding site" evidence="4">
    <location>
        <position position="195"/>
    </location>
    <ligand>
        <name>S-adenosyl-L-methionine</name>
        <dbReference type="ChEBI" id="CHEBI:59789"/>
    </ligand>
</feature>
<comment type="caution">
    <text evidence="6">The sequence shown here is derived from an EMBL/GenBank/DDBJ whole genome shotgun (WGS) entry which is preliminary data.</text>
</comment>